<organism evidence="6 7">
    <name type="scientific">Aspergillus pseudonomiae</name>
    <dbReference type="NCBI Taxonomy" id="1506151"/>
    <lineage>
        <taxon>Eukaryota</taxon>
        <taxon>Fungi</taxon>
        <taxon>Dikarya</taxon>
        <taxon>Ascomycota</taxon>
        <taxon>Pezizomycotina</taxon>
        <taxon>Eurotiomycetes</taxon>
        <taxon>Eurotiomycetidae</taxon>
        <taxon>Eurotiales</taxon>
        <taxon>Aspergillaceae</taxon>
        <taxon>Aspergillus</taxon>
        <taxon>Aspergillus subgen. Circumdati</taxon>
    </lineage>
</organism>
<dbReference type="PANTHER" id="PTHR47657:SF10">
    <property type="entry name" value="ZN(II)2CYS6 TRANSCRIPTION FACTOR (EUROFUNG)"/>
    <property type="match status" value="1"/>
</dbReference>
<dbReference type="InterPro" id="IPR052400">
    <property type="entry name" value="Zn2-C6_fungal_TF"/>
</dbReference>
<feature type="transmembrane region" description="Helical" evidence="5">
    <location>
        <begin position="413"/>
        <end position="435"/>
    </location>
</feature>
<dbReference type="InterPro" id="IPR001138">
    <property type="entry name" value="Zn2Cys6_DnaBD"/>
</dbReference>
<evidence type="ECO:0000256" key="4">
    <source>
        <dbReference type="SAM" id="MobiDB-lite"/>
    </source>
</evidence>
<accession>A0A5N7D0G3</accession>
<dbReference type="RefSeq" id="XP_031936906.1">
    <property type="nucleotide sequence ID" value="XM_032083194.1"/>
</dbReference>
<evidence type="ECO:0000256" key="1">
    <source>
        <dbReference type="ARBA" id="ARBA00023015"/>
    </source>
</evidence>
<keyword evidence="3" id="KW-0539">Nucleus</keyword>
<keyword evidence="2" id="KW-0804">Transcription</keyword>
<evidence type="ECO:0000256" key="2">
    <source>
        <dbReference type="ARBA" id="ARBA00023163"/>
    </source>
</evidence>
<sequence>MFKLSTDRMLQCDEVRPVCGACSFRGESCSFPPLALPTSMDSEDYQRSRKPRRVVPVPHPLQPLEFHLPGLSSELSLHGQTINMADMNLLTKFMLQTSKKMSLHPKRMLIWQQVIPDMAAKQEYLMHLLLALAGAHTLYESDMARTGTLNKDDNQSATPSIDNSAIHGLHRVIEHHQRGLKGFREALSDMSAATAEYVFCGSLLIVAFAFASLSIRDLNITEPGFRNGDNYESPFTDWLHLVRGLTTVVQEHWFTLKTSRLRSMLLYDYGNDDWRHTLSLVRVPRLTYGSRVVLIFTQGATQSLSMLRAYAATLTSSPAANETNSTSPQNSSDTQTGTDNLSQGHANTIDKLEEIYMRTLNVFHFSESGRDCSASRDFQIDLEEAAVASWPCMVSNAFITSLKPRGQVEIAEGFSYTILAHFYLVFLLLGDLWYLNRAFHKEIQKIFRLVSDLQNDQLLALMEWPMAVIAANQEE</sequence>
<protein>
    <recommendedName>
        <fullName evidence="8">Zn(2)-C6 fungal-type domain-containing protein</fullName>
    </recommendedName>
</protein>
<reference evidence="6 7" key="1">
    <citation type="submission" date="2019-04" db="EMBL/GenBank/DDBJ databases">
        <authorList>
            <consortium name="DOE Joint Genome Institute"/>
            <person name="Mondo S."/>
            <person name="Kjaerbolling I."/>
            <person name="Vesth T."/>
            <person name="Frisvad J.C."/>
            <person name="Nybo J.L."/>
            <person name="Theobald S."/>
            <person name="Kildgaard S."/>
            <person name="Isbrandt T."/>
            <person name="Kuo A."/>
            <person name="Sato A."/>
            <person name="Lyhne E.K."/>
            <person name="Kogle M.E."/>
            <person name="Wiebenga A."/>
            <person name="Kun R.S."/>
            <person name="Lubbers R.J."/>
            <person name="Makela M.R."/>
            <person name="Barry K."/>
            <person name="Chovatia M."/>
            <person name="Clum A."/>
            <person name="Daum C."/>
            <person name="Haridas S."/>
            <person name="He G."/>
            <person name="LaButti K."/>
            <person name="Lipzen A."/>
            <person name="Riley R."/>
            <person name="Salamov A."/>
            <person name="Simmons B.A."/>
            <person name="Magnuson J.K."/>
            <person name="Henrissat B."/>
            <person name="Mortensen U.H."/>
            <person name="Larsen T.O."/>
            <person name="Devries R.P."/>
            <person name="Grigoriev I.V."/>
            <person name="Machida M."/>
            <person name="Baker S.E."/>
            <person name="Andersen M.R."/>
            <person name="Cantor M.N."/>
            <person name="Hua S.X."/>
        </authorList>
    </citation>
    <scope>NUCLEOTIDE SEQUENCE [LARGE SCALE GENOMIC DNA]</scope>
    <source>
        <strain evidence="6 7">CBS 119388</strain>
    </source>
</reference>
<keyword evidence="7" id="KW-1185">Reference proteome</keyword>
<dbReference type="OrthoDB" id="3546279at2759"/>
<evidence type="ECO:0000256" key="3">
    <source>
        <dbReference type="ARBA" id="ARBA00023242"/>
    </source>
</evidence>
<keyword evidence="5" id="KW-1133">Transmembrane helix</keyword>
<dbReference type="AlphaFoldDB" id="A0A5N7D0G3"/>
<dbReference type="EMBL" id="ML736830">
    <property type="protein sequence ID" value="KAE8399587.1"/>
    <property type="molecule type" value="Genomic_DNA"/>
</dbReference>
<dbReference type="GO" id="GO:0008270">
    <property type="term" value="F:zinc ion binding"/>
    <property type="evidence" value="ECO:0007669"/>
    <property type="project" value="InterPro"/>
</dbReference>
<dbReference type="PANTHER" id="PTHR47657">
    <property type="entry name" value="STEROL REGULATORY ELEMENT-BINDING PROTEIN ECM22"/>
    <property type="match status" value="1"/>
</dbReference>
<feature type="region of interest" description="Disordered" evidence="4">
    <location>
        <begin position="317"/>
        <end position="343"/>
    </location>
</feature>
<name>A0A5N7D0G3_9EURO</name>
<evidence type="ECO:0008006" key="8">
    <source>
        <dbReference type="Google" id="ProtNLM"/>
    </source>
</evidence>
<keyword evidence="5" id="KW-0472">Membrane</keyword>
<keyword evidence="5" id="KW-0812">Transmembrane</keyword>
<dbReference type="CDD" id="cd00067">
    <property type="entry name" value="GAL4"/>
    <property type="match status" value="1"/>
</dbReference>
<gene>
    <name evidence="6" type="ORF">BDV37DRAFT_259961</name>
</gene>
<evidence type="ECO:0000256" key="5">
    <source>
        <dbReference type="SAM" id="Phobius"/>
    </source>
</evidence>
<keyword evidence="1" id="KW-0805">Transcription regulation</keyword>
<evidence type="ECO:0000313" key="6">
    <source>
        <dbReference type="EMBL" id="KAE8399587.1"/>
    </source>
</evidence>
<evidence type="ECO:0000313" key="7">
    <source>
        <dbReference type="Proteomes" id="UP000325579"/>
    </source>
</evidence>
<dbReference type="InterPro" id="IPR021858">
    <property type="entry name" value="Fun_TF"/>
</dbReference>
<dbReference type="GeneID" id="43667885"/>
<dbReference type="Pfam" id="PF11951">
    <property type="entry name" value="Fungal_trans_2"/>
    <property type="match status" value="1"/>
</dbReference>
<proteinExistence type="predicted"/>
<dbReference type="GO" id="GO:0000981">
    <property type="term" value="F:DNA-binding transcription factor activity, RNA polymerase II-specific"/>
    <property type="evidence" value="ECO:0007669"/>
    <property type="project" value="InterPro"/>
</dbReference>
<dbReference type="Proteomes" id="UP000325579">
    <property type="component" value="Unassembled WGS sequence"/>
</dbReference>